<dbReference type="Proteomes" id="UP000199086">
    <property type="component" value="Unassembled WGS sequence"/>
</dbReference>
<dbReference type="EC" id="1.6.5.9" evidence="2"/>
<evidence type="ECO:0000256" key="3">
    <source>
        <dbReference type="ARBA" id="ARBA00022630"/>
    </source>
</evidence>
<feature type="domain" description="FAD/NAD(P)-binding" evidence="9">
    <location>
        <begin position="6"/>
        <end position="320"/>
    </location>
</feature>
<dbReference type="InterPro" id="IPR045024">
    <property type="entry name" value="NDH-2"/>
</dbReference>
<sequence length="435" mass="47620">MNQGPHVVVVGAGFAGIQTARKLADLGCRVTLVDKHPYNTFQPLLYQVATGGLNPGDVTYSLRNFAGKHHGVRFTCGTVTRVDPDTRTVQLEDGRELQYDYLTIGVGVTANFFGLPGVQEHALPMYTRAQAIASRDAVFGQLEHYAALSEEERREDLNIVVVGGGATGVEMAGSLAEMRSTGVPNMYPELDRKKIKVHLIEAGPVLLAPFSHRLQEYTYDEMVKRDVDVRLNTSVAEISDGRVALKGGDEIESDIVIWAAGVGAYGWIRELGFEQGRGGRIVVDNMLRVKGHERIFAAGDCSIIEDQPLPQLAQPAMQMGVHIAEQIAAHARGEQLSAFEYWDKGTMATIGRNAAVAEIAVPGRSKALDFTGFIAWLMWVGVHLFMLLGGRNRVGAMINLGFRYIAWGSNTWNIVGDLKSPGRARRMAVESEQER</sequence>
<evidence type="ECO:0000256" key="8">
    <source>
        <dbReference type="SAM" id="Phobius"/>
    </source>
</evidence>
<dbReference type="STRING" id="1577474.GA0111570_101112"/>
<dbReference type="GO" id="GO:0050136">
    <property type="term" value="F:NADH dehydrogenase (quinone) (non-electrogenic) activity"/>
    <property type="evidence" value="ECO:0007669"/>
    <property type="project" value="UniProtKB-EC"/>
</dbReference>
<dbReference type="PRINTS" id="PR00368">
    <property type="entry name" value="FADPNR"/>
</dbReference>
<comment type="catalytic activity">
    <reaction evidence="7">
        <text>a quinone + NADH + H(+) = a quinol + NAD(+)</text>
        <dbReference type="Rhea" id="RHEA:46160"/>
        <dbReference type="ChEBI" id="CHEBI:15378"/>
        <dbReference type="ChEBI" id="CHEBI:24646"/>
        <dbReference type="ChEBI" id="CHEBI:57540"/>
        <dbReference type="ChEBI" id="CHEBI:57945"/>
        <dbReference type="ChEBI" id="CHEBI:132124"/>
        <dbReference type="EC" id="1.6.5.9"/>
    </reaction>
</comment>
<keyword evidence="5" id="KW-0560">Oxidoreductase</keyword>
<gene>
    <name evidence="10" type="ORF">GA0111570_101112</name>
</gene>
<evidence type="ECO:0000313" key="10">
    <source>
        <dbReference type="EMBL" id="SDB79843.1"/>
    </source>
</evidence>
<evidence type="ECO:0000256" key="6">
    <source>
        <dbReference type="ARBA" id="ARBA00023027"/>
    </source>
</evidence>
<protein>
    <recommendedName>
        <fullName evidence="2">NADH:ubiquinone reductase (non-electrogenic)</fullName>
        <ecNumber evidence="2">1.6.5.9</ecNumber>
    </recommendedName>
</protein>
<feature type="transmembrane region" description="Helical" evidence="8">
    <location>
        <begin position="370"/>
        <end position="388"/>
    </location>
</feature>
<dbReference type="PANTHER" id="PTHR43706">
    <property type="entry name" value="NADH DEHYDROGENASE"/>
    <property type="match status" value="1"/>
</dbReference>
<dbReference type="OrthoDB" id="9781621at2"/>
<evidence type="ECO:0000256" key="4">
    <source>
        <dbReference type="ARBA" id="ARBA00022827"/>
    </source>
</evidence>
<evidence type="ECO:0000256" key="1">
    <source>
        <dbReference type="ARBA" id="ARBA00005272"/>
    </source>
</evidence>
<evidence type="ECO:0000256" key="5">
    <source>
        <dbReference type="ARBA" id="ARBA00023002"/>
    </source>
</evidence>
<dbReference type="RefSeq" id="WP_092605316.1">
    <property type="nucleotide sequence ID" value="NZ_FMYF01000001.1"/>
</dbReference>
<keyword evidence="3" id="KW-0285">Flavoprotein</keyword>
<dbReference type="AlphaFoldDB" id="A0A1G6GDD2"/>
<keyword evidence="11" id="KW-1185">Reference proteome</keyword>
<comment type="similarity">
    <text evidence="1">Belongs to the NADH dehydrogenase family.</text>
</comment>
<keyword evidence="8" id="KW-0812">Transmembrane</keyword>
<name>A0A1G6GDD2_9ACTN</name>
<dbReference type="InterPro" id="IPR036188">
    <property type="entry name" value="FAD/NAD-bd_sf"/>
</dbReference>
<keyword evidence="8" id="KW-0472">Membrane</keyword>
<organism evidence="10 11">
    <name type="scientific">Raineyella antarctica</name>
    <dbReference type="NCBI Taxonomy" id="1577474"/>
    <lineage>
        <taxon>Bacteria</taxon>
        <taxon>Bacillati</taxon>
        <taxon>Actinomycetota</taxon>
        <taxon>Actinomycetes</taxon>
        <taxon>Propionibacteriales</taxon>
        <taxon>Propionibacteriaceae</taxon>
        <taxon>Raineyella</taxon>
    </lineage>
</organism>
<evidence type="ECO:0000313" key="11">
    <source>
        <dbReference type="Proteomes" id="UP000199086"/>
    </source>
</evidence>
<dbReference type="PANTHER" id="PTHR43706:SF47">
    <property type="entry name" value="EXTERNAL NADH-UBIQUINONE OXIDOREDUCTASE 1, MITOCHONDRIAL-RELATED"/>
    <property type="match status" value="1"/>
</dbReference>
<keyword evidence="6" id="KW-0520">NAD</keyword>
<dbReference type="EMBL" id="FMYF01000001">
    <property type="protein sequence ID" value="SDB79843.1"/>
    <property type="molecule type" value="Genomic_DNA"/>
</dbReference>
<proteinExistence type="inferred from homology"/>
<keyword evidence="8" id="KW-1133">Transmembrane helix</keyword>
<accession>A0A1G6GDD2</accession>
<dbReference type="PRINTS" id="PR00411">
    <property type="entry name" value="PNDRDTASEI"/>
</dbReference>
<reference evidence="10 11" key="1">
    <citation type="submission" date="2016-06" db="EMBL/GenBank/DDBJ databases">
        <authorList>
            <person name="Olsen C.W."/>
            <person name="Carey S."/>
            <person name="Hinshaw L."/>
            <person name="Karasin A.I."/>
        </authorList>
    </citation>
    <scope>NUCLEOTIDE SEQUENCE [LARGE SCALE GENOMIC DNA]</scope>
    <source>
        <strain evidence="10 11">LZ-22</strain>
    </source>
</reference>
<dbReference type="Pfam" id="PF07992">
    <property type="entry name" value="Pyr_redox_2"/>
    <property type="match status" value="1"/>
</dbReference>
<dbReference type="SUPFAM" id="SSF51905">
    <property type="entry name" value="FAD/NAD(P)-binding domain"/>
    <property type="match status" value="1"/>
</dbReference>
<evidence type="ECO:0000256" key="7">
    <source>
        <dbReference type="ARBA" id="ARBA00047599"/>
    </source>
</evidence>
<evidence type="ECO:0000256" key="2">
    <source>
        <dbReference type="ARBA" id="ARBA00012637"/>
    </source>
</evidence>
<dbReference type="Gene3D" id="3.50.50.100">
    <property type="match status" value="1"/>
</dbReference>
<evidence type="ECO:0000259" key="9">
    <source>
        <dbReference type="Pfam" id="PF07992"/>
    </source>
</evidence>
<keyword evidence="4" id="KW-0274">FAD</keyword>
<dbReference type="InterPro" id="IPR023753">
    <property type="entry name" value="FAD/NAD-binding_dom"/>
</dbReference>